<comment type="caution">
    <text evidence="1">Lacks conserved residue(s) required for the propagation of feature annotation.</text>
</comment>
<reference evidence="6" key="3">
    <citation type="submission" date="2015-06" db="UniProtKB">
        <authorList>
            <consortium name="EnsemblMetazoa"/>
        </authorList>
    </citation>
    <scope>IDENTIFICATION</scope>
</reference>
<keyword evidence="3" id="KW-0812">Transmembrane</keyword>
<keyword evidence="3" id="KW-1133">Transmembrane helix</keyword>
<reference evidence="7" key="1">
    <citation type="submission" date="2012-12" db="EMBL/GenBank/DDBJ databases">
        <authorList>
            <person name="Hellsten U."/>
            <person name="Grimwood J."/>
            <person name="Chapman J.A."/>
            <person name="Shapiro H."/>
            <person name="Aerts A."/>
            <person name="Otillar R.P."/>
            <person name="Terry A.Y."/>
            <person name="Boore J.L."/>
            <person name="Simakov O."/>
            <person name="Marletaz F."/>
            <person name="Cho S.-J."/>
            <person name="Edsinger-Gonzales E."/>
            <person name="Havlak P."/>
            <person name="Kuo D.-H."/>
            <person name="Larsson T."/>
            <person name="Lv J."/>
            <person name="Arendt D."/>
            <person name="Savage R."/>
            <person name="Osoegawa K."/>
            <person name="de Jong P."/>
            <person name="Lindberg D.R."/>
            <person name="Seaver E.C."/>
            <person name="Weisblat D.A."/>
            <person name="Putnam N.H."/>
            <person name="Grigoriev I.V."/>
            <person name="Rokhsar D.S."/>
        </authorList>
    </citation>
    <scope>NUCLEOTIDE SEQUENCE</scope>
    <source>
        <strain evidence="7">I ESC-2004</strain>
    </source>
</reference>
<proteinExistence type="predicted"/>
<dbReference type="EMBL" id="KB298264">
    <property type="protein sequence ID" value="ELU09387.1"/>
    <property type="molecule type" value="Genomic_DNA"/>
</dbReference>
<feature type="transmembrane region" description="Helical" evidence="3">
    <location>
        <begin position="1361"/>
        <end position="1386"/>
    </location>
</feature>
<dbReference type="EnsemblMetazoa" id="CapteT221879">
    <property type="protein sequence ID" value="CapteP221879"/>
    <property type="gene ID" value="CapteG221879"/>
</dbReference>
<evidence type="ECO:0000256" key="2">
    <source>
        <dbReference type="SAM" id="MobiDB-lite"/>
    </source>
</evidence>
<feature type="region of interest" description="Disordered" evidence="2">
    <location>
        <begin position="929"/>
        <end position="994"/>
    </location>
</feature>
<dbReference type="InterPro" id="IPR000742">
    <property type="entry name" value="EGF"/>
</dbReference>
<evidence type="ECO:0000313" key="5">
    <source>
        <dbReference type="EMBL" id="ELU09387.1"/>
    </source>
</evidence>
<evidence type="ECO:0000313" key="6">
    <source>
        <dbReference type="EnsemblMetazoa" id="CapteP221879"/>
    </source>
</evidence>
<evidence type="ECO:0000256" key="1">
    <source>
        <dbReference type="PROSITE-ProRule" id="PRU00076"/>
    </source>
</evidence>
<reference evidence="5 7" key="2">
    <citation type="journal article" date="2013" name="Nature">
        <title>Insights into bilaterian evolution from three spiralian genomes.</title>
        <authorList>
            <person name="Simakov O."/>
            <person name="Marletaz F."/>
            <person name="Cho S.J."/>
            <person name="Edsinger-Gonzales E."/>
            <person name="Havlak P."/>
            <person name="Hellsten U."/>
            <person name="Kuo D.H."/>
            <person name="Larsson T."/>
            <person name="Lv J."/>
            <person name="Arendt D."/>
            <person name="Savage R."/>
            <person name="Osoegawa K."/>
            <person name="de Jong P."/>
            <person name="Grimwood J."/>
            <person name="Chapman J.A."/>
            <person name="Shapiro H."/>
            <person name="Aerts A."/>
            <person name="Otillar R.P."/>
            <person name="Terry A.Y."/>
            <person name="Boore J.L."/>
            <person name="Grigoriev I.V."/>
            <person name="Lindberg D.R."/>
            <person name="Seaver E.C."/>
            <person name="Weisblat D.A."/>
            <person name="Putnam N.H."/>
            <person name="Rokhsar D.S."/>
        </authorList>
    </citation>
    <scope>NUCLEOTIDE SEQUENCE</scope>
    <source>
        <strain evidence="5 7">I ESC-2004</strain>
    </source>
</reference>
<dbReference type="PROSITE" id="PS00022">
    <property type="entry name" value="EGF_1"/>
    <property type="match status" value="1"/>
</dbReference>
<keyword evidence="7" id="KW-1185">Reference proteome</keyword>
<dbReference type="EMBL" id="AMQN01006401">
    <property type="status" value="NOT_ANNOTATED_CDS"/>
    <property type="molecule type" value="Genomic_DNA"/>
</dbReference>
<keyword evidence="1" id="KW-1015">Disulfide bond</keyword>
<dbReference type="CDD" id="cd00054">
    <property type="entry name" value="EGF_CA"/>
    <property type="match status" value="1"/>
</dbReference>
<dbReference type="STRING" id="283909.R7UZJ3"/>
<dbReference type="SUPFAM" id="SSF58113">
    <property type="entry name" value="Apolipoprotein A-I"/>
    <property type="match status" value="1"/>
</dbReference>
<keyword evidence="1" id="KW-0245">EGF-like domain</keyword>
<gene>
    <name evidence="5" type="ORF">CAPTEDRAFT_221879</name>
</gene>
<feature type="domain" description="EGF-like" evidence="4">
    <location>
        <begin position="1312"/>
        <end position="1348"/>
    </location>
</feature>
<sequence>MASISHPISFHPRVFSRHGTRAECVARADRLFPSACSFPNDMQGYWFINYDGTSGQPWALKVDSTKMLWRSIGLGVEMAINCDSLHSMSNVIYYTKSYFSLKYCQAVIPTELALFERTQSIRYPQTEEGIECPFQGYFNTEYEIEAGSTECVGNLNSNVIAKGSVLNISTCYDGAVDQKHPLKNEFVCMGYLEGTAMESPDNGHILLLGDFKSSSKPIYYCARYTVAGGVVSMTLYVGDATRAYCPSDQDSVTAEKNKYVLLSMTDITNYVTTEMPEETFTGCSYSSLWHGKYWFGYLNSATVSISKVYEDDSLSNELNGFTLQAFSCESGVVSNGIDYFTIMRETSTNQMSCVHNIPDFPNVMLGRSSNLKNGILTNARDCDSQFTSTDPFRVQVRSDRDMEMTPCPFDNGTYYLSYSESAAAEDECIGNPKSTLVVDGDKIHVRSCSDSNTYFRPYQSTLTCIGVLPGREVDDTNGKWEGDYLVMSYLKEDSDRTEYVCGRYKTVEGVNYLSLSVNFDYLANCVVDRDYAYFSTESNDEFRLLKFSNMLYHSTVPPTTVAPDNCHFPQRWQKPWWFGYQDEFADPDLTKVFNNDTEKIYFRGVSIQTFECVDVYYEGTYMYYMNRLIINGNFKRCIQIFEILPMILANRISELDNTDITSVVSDCPALTNSTMQYRMQLEYPGIGESFNFNGSRCPFRDGTYYFSYSQSSSVRHQCYNDEDSVAVVNGNSITTRSCVSNDSFSYPYYSTLTCIENWASEAMDQFNEGAGDFLLLAYQDSLTRIICAVMSMDLQGFYNNMRDMIPIPMENIETTTVPTTLPPTTFAPTTLPETTPLATKFEQTTVASTTQAVPTTVAPTTQAVPTTVAPTTQAAPTTVAPTTKAAPTTVAPTTQAAPTTVAPTTQAAPTTVAPTTQAALTTVAPTTQAAPTTVAPTTKAAPTTVAPTTQAAPTTVAPTTQAAPTTVAPTTKAAPTTVAPTTQAAPTTVAPTTQAAPTTVAPTTQAATTTQAASSTQALTTMAPTTDADTTMDLSTAGETTVAPTTPSAPCSYPASIRDPKSWLMSFKNGTDDSLFTIFYEDTRANLFESTALSVYQCVNSTSSGNTHFIIEVDTSNSAYQCHKLTITSDTILVSTVSLVAIGFTDVTDCLDIEYSEPNSILMDSAANESKSSCPLPEGSYSATYSISNSTQDICSGQDSYADIIGRTIKTEFCVNKDSYEEPFNSTLTCIGLIPEEDLGELDAEGDFLLLKRSGSNGKEEYYCARYKKNELTGEISLSLNINDQDQASCDTSRDADFSSDQDGFLAMKLTPEDACWSSPCMNGGTCVSSGDSFSCLCIGDEYGRRCESVTTLNEGTDTTIVVTVILIVVIAVIVFAIVLVTVIVCQYRGRSNRPRLLEETSTPPLVVNGITAEPVYETYRTAWYPDKYNSTYSGVASIRLGAPYSSFDQSSIYKPTPGSTIVHT</sequence>
<evidence type="ECO:0000313" key="7">
    <source>
        <dbReference type="Proteomes" id="UP000014760"/>
    </source>
</evidence>
<dbReference type="Gene3D" id="2.10.25.10">
    <property type="entry name" value="Laminin"/>
    <property type="match status" value="1"/>
</dbReference>
<dbReference type="SUPFAM" id="SSF57196">
    <property type="entry name" value="EGF/Laminin"/>
    <property type="match status" value="1"/>
</dbReference>
<keyword evidence="3" id="KW-0472">Membrane</keyword>
<feature type="disulfide bond" evidence="1">
    <location>
        <begin position="1338"/>
        <end position="1347"/>
    </location>
</feature>
<dbReference type="OrthoDB" id="10687968at2759"/>
<name>R7UZJ3_CAPTE</name>
<protein>
    <recommendedName>
        <fullName evidence="4">EGF-like domain-containing protein</fullName>
    </recommendedName>
</protein>
<dbReference type="PROSITE" id="PS50026">
    <property type="entry name" value="EGF_3"/>
    <property type="match status" value="1"/>
</dbReference>
<evidence type="ECO:0000256" key="3">
    <source>
        <dbReference type="SAM" id="Phobius"/>
    </source>
</evidence>
<organism evidence="5">
    <name type="scientific">Capitella teleta</name>
    <name type="common">Polychaete worm</name>
    <dbReference type="NCBI Taxonomy" id="283909"/>
    <lineage>
        <taxon>Eukaryota</taxon>
        <taxon>Metazoa</taxon>
        <taxon>Spiralia</taxon>
        <taxon>Lophotrochozoa</taxon>
        <taxon>Annelida</taxon>
        <taxon>Polychaeta</taxon>
        <taxon>Sedentaria</taxon>
        <taxon>Scolecida</taxon>
        <taxon>Capitellidae</taxon>
        <taxon>Capitella</taxon>
    </lineage>
</organism>
<dbReference type="Proteomes" id="UP000014760">
    <property type="component" value="Unassembled WGS sequence"/>
</dbReference>
<dbReference type="HOGENOM" id="CLU_250519_0_0_1"/>
<accession>R7UZJ3</accession>
<evidence type="ECO:0000259" key="4">
    <source>
        <dbReference type="PROSITE" id="PS50026"/>
    </source>
</evidence>
<feature type="region of interest" description="Disordered" evidence="2">
    <location>
        <begin position="872"/>
        <end position="909"/>
    </location>
</feature>